<dbReference type="GO" id="GO:0006302">
    <property type="term" value="P:double-strand break repair"/>
    <property type="evidence" value="ECO:0007669"/>
    <property type="project" value="TreeGrafter"/>
</dbReference>
<dbReference type="EMBL" id="RRUE01000002">
    <property type="protein sequence ID" value="RRN44068.1"/>
    <property type="molecule type" value="Genomic_DNA"/>
</dbReference>
<dbReference type="AlphaFoldDB" id="A0A3R8MWN5"/>
<dbReference type="Pfam" id="PF13304">
    <property type="entry name" value="AAA_21"/>
    <property type="match status" value="1"/>
</dbReference>
<accession>A0A3R8MWN5</accession>
<dbReference type="GO" id="GO:0000731">
    <property type="term" value="P:DNA synthesis involved in DNA repair"/>
    <property type="evidence" value="ECO:0007669"/>
    <property type="project" value="TreeGrafter"/>
</dbReference>
<dbReference type="InterPro" id="IPR003959">
    <property type="entry name" value="ATPase_AAA_core"/>
</dbReference>
<dbReference type="Gene3D" id="3.40.50.300">
    <property type="entry name" value="P-loop containing nucleotide triphosphate hydrolases"/>
    <property type="match status" value="1"/>
</dbReference>
<comment type="caution">
    <text evidence="2">The sequence shown here is derived from an EMBL/GenBank/DDBJ whole genome shotgun (WGS) entry which is preliminary data.</text>
</comment>
<name>A0A3R8MWN5_9BURK</name>
<dbReference type="InterPro" id="IPR027417">
    <property type="entry name" value="P-loop_NTPase"/>
</dbReference>
<keyword evidence="3" id="KW-1185">Reference proteome</keyword>
<protein>
    <submittedName>
        <fullName evidence="2">Chromosome segregation protein SMC</fullName>
    </submittedName>
</protein>
<organism evidence="2 3">
    <name type="scientific">Lautropia dentalis</name>
    <dbReference type="NCBI Taxonomy" id="2490857"/>
    <lineage>
        <taxon>Bacteria</taxon>
        <taxon>Pseudomonadati</taxon>
        <taxon>Pseudomonadota</taxon>
        <taxon>Betaproteobacteria</taxon>
        <taxon>Burkholderiales</taxon>
        <taxon>Burkholderiaceae</taxon>
        <taxon>Lautropia</taxon>
    </lineage>
</organism>
<dbReference type="OrthoDB" id="104167at2"/>
<proteinExistence type="predicted"/>
<evidence type="ECO:0000313" key="3">
    <source>
        <dbReference type="Proteomes" id="UP000270261"/>
    </source>
</evidence>
<dbReference type="GO" id="GO:0016887">
    <property type="term" value="F:ATP hydrolysis activity"/>
    <property type="evidence" value="ECO:0007669"/>
    <property type="project" value="InterPro"/>
</dbReference>
<evidence type="ECO:0000259" key="1">
    <source>
        <dbReference type="Pfam" id="PF13304"/>
    </source>
</evidence>
<dbReference type="InterPro" id="IPR014555">
    <property type="entry name" value="RecF-like"/>
</dbReference>
<dbReference type="PANTHER" id="PTHR32182">
    <property type="entry name" value="DNA REPLICATION AND REPAIR PROTEIN RECF"/>
    <property type="match status" value="1"/>
</dbReference>
<dbReference type="RefSeq" id="WP_125096262.1">
    <property type="nucleotide sequence ID" value="NZ_RRUE01000002.1"/>
</dbReference>
<dbReference type="GO" id="GO:0005524">
    <property type="term" value="F:ATP binding"/>
    <property type="evidence" value="ECO:0007669"/>
    <property type="project" value="InterPro"/>
</dbReference>
<dbReference type="SUPFAM" id="SSF52540">
    <property type="entry name" value="P-loop containing nucleoside triphosphate hydrolases"/>
    <property type="match status" value="1"/>
</dbReference>
<reference evidence="2 3" key="1">
    <citation type="submission" date="2018-11" db="EMBL/GenBank/DDBJ databases">
        <title>Genome sequencing of Lautropia sp. KCOM 2505 (= ChDC F240).</title>
        <authorList>
            <person name="Kook J.-K."/>
            <person name="Park S.-N."/>
            <person name="Lim Y.K."/>
        </authorList>
    </citation>
    <scope>NUCLEOTIDE SEQUENCE [LARGE SCALE GENOMIC DNA]</scope>
    <source>
        <strain evidence="2 3">KCOM 2505</strain>
    </source>
</reference>
<dbReference type="PANTHER" id="PTHR32182:SF22">
    <property type="entry name" value="ATP-DEPENDENT ENDONUCLEASE, OLD FAMILY-RELATED"/>
    <property type="match status" value="1"/>
</dbReference>
<feature type="domain" description="ATPase AAA-type core" evidence="1">
    <location>
        <begin position="27"/>
        <end position="328"/>
    </location>
</feature>
<dbReference type="Proteomes" id="UP000270261">
    <property type="component" value="Unassembled WGS sequence"/>
</dbReference>
<evidence type="ECO:0000313" key="2">
    <source>
        <dbReference type="EMBL" id="RRN44068.1"/>
    </source>
</evidence>
<sequence length="387" mass="43769">MQINRLILKNWRNFKAFDARFQDVSYLLGPNASGKSNLLDVFRFLRDISKPKGGGLQSAVDDRGGIVKVRCLHARNDTEVLIDVHLSDDGDDGDEGGGSWRYVLGFKPEGKGAQRILVSREQVWEGEQRIINRPDDDDVRDRALLTQTRLEQIAANARFRKLAEFFGNITYLHLVPQLLKFSEQIGGNRLENDPFGQGFLDRIARTPEKTRDARLRKIGEALSLAVPHFKDLRFVRDEVGRPHLEAMYQHHRPKAGWQTEEQFSDGTLRLIGILWSLLEGSSMLLMEEPEISLNNEVVRQIPVIIDRLQRGRKRKRQVVISTHSEAMLDNKGIDGRGVILLVPASEGSGARGLTDDELQMLVDGLSVAETILPMTRPGRVEQLGLWK</sequence>
<gene>
    <name evidence="2" type="ORF">EHV23_11850</name>
</gene>
<dbReference type="PIRSF" id="PIRSF029347">
    <property type="entry name" value="RecF"/>
    <property type="match status" value="1"/>
</dbReference>